<evidence type="ECO:0000256" key="1">
    <source>
        <dbReference type="ARBA" id="ARBA00004651"/>
    </source>
</evidence>
<feature type="transmembrane region" description="Helical" evidence="6">
    <location>
        <begin position="111"/>
        <end position="128"/>
    </location>
</feature>
<evidence type="ECO:0000259" key="7">
    <source>
        <dbReference type="Pfam" id="PF00482"/>
    </source>
</evidence>
<reference evidence="8 9" key="1">
    <citation type="submission" date="2023-02" db="EMBL/GenBank/DDBJ databases">
        <authorList>
            <person name="Mo P."/>
        </authorList>
    </citation>
    <scope>NUCLEOTIDE SEQUENCE [LARGE SCALE GENOMIC DNA]</scope>
    <source>
        <strain evidence="8 9">HUAS 3</strain>
    </source>
</reference>
<dbReference type="Proteomes" id="UP001219605">
    <property type="component" value="Chromosome"/>
</dbReference>
<dbReference type="PANTHER" id="PTHR35007:SF2">
    <property type="entry name" value="PILUS ASSEMBLE PROTEIN"/>
    <property type="match status" value="1"/>
</dbReference>
<evidence type="ECO:0000313" key="8">
    <source>
        <dbReference type="EMBL" id="WDZ85605.1"/>
    </source>
</evidence>
<accession>A0ABY7ZRT3</accession>
<evidence type="ECO:0000256" key="4">
    <source>
        <dbReference type="ARBA" id="ARBA00022989"/>
    </source>
</evidence>
<protein>
    <submittedName>
        <fullName evidence="8">Type II secretion system F family protein</fullName>
    </submittedName>
</protein>
<proteinExistence type="predicted"/>
<gene>
    <name evidence="8" type="ORF">PVK37_03890</name>
</gene>
<dbReference type="EMBL" id="CP118615">
    <property type="protein sequence ID" value="WDZ85605.1"/>
    <property type="molecule type" value="Genomic_DNA"/>
</dbReference>
<dbReference type="InterPro" id="IPR018076">
    <property type="entry name" value="T2SS_GspF_dom"/>
</dbReference>
<keyword evidence="2" id="KW-1003">Cell membrane</keyword>
<comment type="subcellular location">
    <subcellularLocation>
        <location evidence="1">Cell membrane</location>
        <topology evidence="1">Multi-pass membrane protein</topology>
    </subcellularLocation>
</comment>
<keyword evidence="5 6" id="KW-0472">Membrane</keyword>
<feature type="transmembrane region" description="Helical" evidence="6">
    <location>
        <begin position="280"/>
        <end position="305"/>
    </location>
</feature>
<evidence type="ECO:0000256" key="6">
    <source>
        <dbReference type="SAM" id="Phobius"/>
    </source>
</evidence>
<feature type="transmembrane region" description="Helical" evidence="6">
    <location>
        <begin position="6"/>
        <end position="32"/>
    </location>
</feature>
<keyword evidence="4 6" id="KW-1133">Transmembrane helix</keyword>
<dbReference type="Pfam" id="PF00482">
    <property type="entry name" value="T2SSF"/>
    <property type="match status" value="1"/>
</dbReference>
<keyword evidence="3 6" id="KW-0812">Transmembrane</keyword>
<sequence length="311" mass="32814">MPVDATTVLFGAAAALFVGLALVVVTVVSASFGRAGVARGLSAIDQVYSPGSAGPADEAFGTRVAGPLAARLARLGRTLTPAGVLDRLRRQLDHAGNPPYWTVERVYELKGVGLVAGAVAGFAAGLPLGGVTGALLGALAGAAVGFHVPDLVVLQLGDRRQEQLRRSLPDILDTLTVSVEAGLGFDAALAQVTQYGRGPMASEFARTLQEIRLGMTRAEALRALGRRTKVVELRTFCAIVVQATELGVPIAKVLREQAREMRIRRQQYAEEQARKVPVKILFPLIFCLFPALFIVVLGPGVINILDSGLFS</sequence>
<keyword evidence="9" id="KW-1185">Reference proteome</keyword>
<evidence type="ECO:0000256" key="3">
    <source>
        <dbReference type="ARBA" id="ARBA00022692"/>
    </source>
</evidence>
<organism evidence="8 9">
    <name type="scientific">Micromonospora cathayae</name>
    <dbReference type="NCBI Taxonomy" id="3028804"/>
    <lineage>
        <taxon>Bacteria</taxon>
        <taxon>Bacillati</taxon>
        <taxon>Actinomycetota</taxon>
        <taxon>Actinomycetes</taxon>
        <taxon>Micromonosporales</taxon>
        <taxon>Micromonosporaceae</taxon>
        <taxon>Micromonospora</taxon>
    </lineage>
</organism>
<evidence type="ECO:0000256" key="5">
    <source>
        <dbReference type="ARBA" id="ARBA00023136"/>
    </source>
</evidence>
<feature type="domain" description="Type II secretion system protein GspF" evidence="7">
    <location>
        <begin position="172"/>
        <end position="297"/>
    </location>
</feature>
<dbReference type="RefSeq" id="WP_275032329.1">
    <property type="nucleotide sequence ID" value="NZ_CP118615.1"/>
</dbReference>
<dbReference type="PANTHER" id="PTHR35007">
    <property type="entry name" value="INTEGRAL MEMBRANE PROTEIN-RELATED"/>
    <property type="match status" value="1"/>
</dbReference>
<name>A0ABY7ZRT3_9ACTN</name>
<evidence type="ECO:0000256" key="2">
    <source>
        <dbReference type="ARBA" id="ARBA00022475"/>
    </source>
</evidence>
<feature type="transmembrane region" description="Helical" evidence="6">
    <location>
        <begin position="134"/>
        <end position="156"/>
    </location>
</feature>
<evidence type="ECO:0000313" key="9">
    <source>
        <dbReference type="Proteomes" id="UP001219605"/>
    </source>
</evidence>